<dbReference type="OrthoDB" id="3543412at2"/>
<dbReference type="PANTHER" id="PTHR38441">
    <property type="entry name" value="INTEGRAL MEMBRANE PROTEIN-RELATED"/>
    <property type="match status" value="1"/>
</dbReference>
<dbReference type="Pfam" id="PF04341">
    <property type="entry name" value="DUF485"/>
    <property type="match status" value="1"/>
</dbReference>
<feature type="transmembrane region" description="Helical" evidence="1">
    <location>
        <begin position="44"/>
        <end position="66"/>
    </location>
</feature>
<dbReference type="AlphaFoldDB" id="A0A1L7D4F5"/>
<evidence type="ECO:0000313" key="2">
    <source>
        <dbReference type="EMBL" id="APT93024.1"/>
    </source>
</evidence>
<dbReference type="InterPro" id="IPR007436">
    <property type="entry name" value="DUF485"/>
</dbReference>
<reference evidence="2 3" key="1">
    <citation type="submission" date="2014-08" db="EMBL/GenBank/DDBJ databases">
        <title>Complete genome sequence of Corynebacterium phocae M408/89/1(T)(=DSM 44612(T)), isolated from the common seal (Phoca vitulina).</title>
        <authorList>
            <person name="Ruckert C."/>
            <person name="Albersmeier A."/>
            <person name="Winkler A."/>
            <person name="Kalinowski J."/>
        </authorList>
    </citation>
    <scope>NUCLEOTIDE SEQUENCE [LARGE SCALE GENOMIC DNA]</scope>
    <source>
        <strain evidence="2 3">M408/89/1</strain>
    </source>
</reference>
<dbReference type="RefSeq" id="WP_075735139.1">
    <property type="nucleotide sequence ID" value="NZ_CP009249.1"/>
</dbReference>
<gene>
    <name evidence="2" type="ORF">CPHO_09165</name>
</gene>
<accession>A0A1L7D4F5</accession>
<keyword evidence="1" id="KW-0812">Transmembrane</keyword>
<dbReference type="PANTHER" id="PTHR38441:SF1">
    <property type="entry name" value="MEMBRANE PROTEIN"/>
    <property type="match status" value="1"/>
</dbReference>
<organism evidence="2 3">
    <name type="scientific">Corynebacterium phocae</name>
    <dbReference type="NCBI Taxonomy" id="161895"/>
    <lineage>
        <taxon>Bacteria</taxon>
        <taxon>Bacillati</taxon>
        <taxon>Actinomycetota</taxon>
        <taxon>Actinomycetes</taxon>
        <taxon>Mycobacteriales</taxon>
        <taxon>Corynebacteriaceae</taxon>
        <taxon>Corynebacterium</taxon>
    </lineage>
</organism>
<dbReference type="EMBL" id="CP009249">
    <property type="protein sequence ID" value="APT93024.1"/>
    <property type="molecule type" value="Genomic_DNA"/>
</dbReference>
<dbReference type="STRING" id="161895.CPHO_09165"/>
<keyword evidence="1" id="KW-0472">Membrane</keyword>
<keyword evidence="3" id="KW-1185">Reference proteome</keyword>
<feature type="transmembrane region" description="Helical" evidence="1">
    <location>
        <begin position="72"/>
        <end position="94"/>
    </location>
</feature>
<protein>
    <submittedName>
        <fullName evidence="2">Membrane protein</fullName>
    </submittedName>
</protein>
<dbReference type="KEGG" id="cpho:CPHO_09165"/>
<sequence length="114" mass="12858">MASKVPQPRVRREPTAAEFSAMRESAQFQELRGTYRNFSFPMTVAFASWYLIYVLAAVFAPGFMAIKIGGGFNVGLLFGLLQFVTTFAITWFYVKYANKKIEPQSAAIREQLEG</sequence>
<dbReference type="Proteomes" id="UP000185491">
    <property type="component" value="Chromosome"/>
</dbReference>
<proteinExistence type="predicted"/>
<name>A0A1L7D4F5_9CORY</name>
<evidence type="ECO:0000313" key="3">
    <source>
        <dbReference type="Proteomes" id="UP000185491"/>
    </source>
</evidence>
<keyword evidence="1" id="KW-1133">Transmembrane helix</keyword>
<evidence type="ECO:0000256" key="1">
    <source>
        <dbReference type="SAM" id="Phobius"/>
    </source>
</evidence>